<reference evidence="1" key="1">
    <citation type="journal article" date="2014" name="Front. Microbiol.">
        <title>High frequency of phylogenetically diverse reductive dehalogenase-homologous genes in deep subseafloor sedimentary metagenomes.</title>
        <authorList>
            <person name="Kawai M."/>
            <person name="Futagami T."/>
            <person name="Toyoda A."/>
            <person name="Takaki Y."/>
            <person name="Nishi S."/>
            <person name="Hori S."/>
            <person name="Arai W."/>
            <person name="Tsubouchi T."/>
            <person name="Morono Y."/>
            <person name="Uchiyama I."/>
            <person name="Ito T."/>
            <person name="Fujiyama A."/>
            <person name="Inagaki F."/>
            <person name="Takami H."/>
        </authorList>
    </citation>
    <scope>NUCLEOTIDE SEQUENCE</scope>
    <source>
        <strain evidence="1">Expedition CK06-06</strain>
    </source>
</reference>
<proteinExistence type="predicted"/>
<evidence type="ECO:0000313" key="1">
    <source>
        <dbReference type="EMBL" id="GAI64763.1"/>
    </source>
</evidence>
<comment type="caution">
    <text evidence="1">The sequence shown here is derived from an EMBL/GenBank/DDBJ whole genome shotgun (WGS) entry which is preliminary data.</text>
</comment>
<feature type="non-terminal residue" evidence="1">
    <location>
        <position position="41"/>
    </location>
</feature>
<name>X1Q952_9ZZZZ</name>
<dbReference type="SUPFAM" id="SSF52540">
    <property type="entry name" value="P-loop containing nucleoside triphosphate hydrolases"/>
    <property type="match status" value="1"/>
</dbReference>
<evidence type="ECO:0008006" key="2">
    <source>
        <dbReference type="Google" id="ProtNLM"/>
    </source>
</evidence>
<protein>
    <recommendedName>
        <fullName evidence="2">ABC transporter ATP-binding protein</fullName>
    </recommendedName>
</protein>
<dbReference type="InterPro" id="IPR027417">
    <property type="entry name" value="P-loop_NTPase"/>
</dbReference>
<gene>
    <name evidence="1" type="ORF">S06H3_66189</name>
</gene>
<dbReference type="Gene3D" id="3.40.50.300">
    <property type="entry name" value="P-loop containing nucleotide triphosphate hydrolases"/>
    <property type="match status" value="1"/>
</dbReference>
<dbReference type="AlphaFoldDB" id="X1Q952"/>
<dbReference type="EMBL" id="BARV01044957">
    <property type="protein sequence ID" value="GAI64763.1"/>
    <property type="molecule type" value="Genomic_DNA"/>
</dbReference>
<sequence>MTTHYMDEAENCDRIAVIDYGEIVALDTPDKLKDAIGGDVV</sequence>
<accession>X1Q952</accession>
<organism evidence="1">
    <name type="scientific">marine sediment metagenome</name>
    <dbReference type="NCBI Taxonomy" id="412755"/>
    <lineage>
        <taxon>unclassified sequences</taxon>
        <taxon>metagenomes</taxon>
        <taxon>ecological metagenomes</taxon>
    </lineage>
</organism>